<accession>A0A238WAG7</accession>
<dbReference type="AlphaFoldDB" id="A0A238WAG7"/>
<proteinExistence type="predicted"/>
<dbReference type="Gene3D" id="3.40.50.450">
    <property type="match status" value="1"/>
</dbReference>
<dbReference type="Proteomes" id="UP000198384">
    <property type="component" value="Unassembled WGS sequence"/>
</dbReference>
<dbReference type="RefSeq" id="WP_089380700.1">
    <property type="nucleotide sequence ID" value="NZ_FZNT01000003.1"/>
</dbReference>
<feature type="domain" description="YspA cpYpsA-related SLOG" evidence="1">
    <location>
        <begin position="1"/>
        <end position="66"/>
    </location>
</feature>
<evidence type="ECO:0000313" key="3">
    <source>
        <dbReference type="Proteomes" id="UP000198384"/>
    </source>
</evidence>
<organism evidence="2 3">
    <name type="scientific">Lutibacter agarilyticus</name>
    <dbReference type="NCBI Taxonomy" id="1109740"/>
    <lineage>
        <taxon>Bacteria</taxon>
        <taxon>Pseudomonadati</taxon>
        <taxon>Bacteroidota</taxon>
        <taxon>Flavobacteriia</taxon>
        <taxon>Flavobacteriales</taxon>
        <taxon>Flavobacteriaceae</taxon>
        <taxon>Lutibacter</taxon>
    </lineage>
</organism>
<evidence type="ECO:0000313" key="2">
    <source>
        <dbReference type="EMBL" id="SNR43552.1"/>
    </source>
</evidence>
<name>A0A238WAG7_9FLAO</name>
<sequence>MKIIIAGSRSFTDCQKLKETCDKFLRDQNNIDIVSGTCRGADKLGEQYAKERGYKITRFPADWNKYGKAAGPIRNQQMANYADALIAFWNGKSKGTNNMIQLANRCNLDILICYH</sequence>
<keyword evidence="3" id="KW-1185">Reference proteome</keyword>
<dbReference type="EMBL" id="FZNT01000003">
    <property type="protein sequence ID" value="SNR43552.1"/>
    <property type="molecule type" value="Genomic_DNA"/>
</dbReference>
<protein>
    <recommendedName>
        <fullName evidence="1">YspA cpYpsA-related SLOG domain-containing protein</fullName>
    </recommendedName>
</protein>
<dbReference type="InterPro" id="IPR019627">
    <property type="entry name" value="YAcAr"/>
</dbReference>
<evidence type="ECO:0000259" key="1">
    <source>
        <dbReference type="Pfam" id="PF10686"/>
    </source>
</evidence>
<reference evidence="2 3" key="1">
    <citation type="submission" date="2017-06" db="EMBL/GenBank/DDBJ databases">
        <authorList>
            <person name="Kim H.J."/>
            <person name="Triplett B.A."/>
        </authorList>
    </citation>
    <scope>NUCLEOTIDE SEQUENCE [LARGE SCALE GENOMIC DNA]</scope>
    <source>
        <strain evidence="2 3">DSM 29150</strain>
    </source>
</reference>
<dbReference type="OrthoDB" id="572639at2"/>
<dbReference type="Pfam" id="PF10686">
    <property type="entry name" value="YAcAr"/>
    <property type="match status" value="1"/>
</dbReference>
<gene>
    <name evidence="2" type="ORF">SAMN06265371_10314</name>
</gene>